<proteinExistence type="predicted"/>
<evidence type="ECO:0000313" key="3">
    <source>
        <dbReference type="Proteomes" id="UP001212841"/>
    </source>
</evidence>
<gene>
    <name evidence="2" type="ORF">HK097_008846</name>
</gene>
<reference evidence="2" key="1">
    <citation type="submission" date="2020-05" db="EMBL/GenBank/DDBJ databases">
        <title>Phylogenomic resolution of chytrid fungi.</title>
        <authorList>
            <person name="Stajich J.E."/>
            <person name="Amses K."/>
            <person name="Simmons R."/>
            <person name="Seto K."/>
            <person name="Myers J."/>
            <person name="Bonds A."/>
            <person name="Quandt C.A."/>
            <person name="Barry K."/>
            <person name="Liu P."/>
            <person name="Grigoriev I."/>
            <person name="Longcore J.E."/>
            <person name="James T.Y."/>
        </authorList>
    </citation>
    <scope>NUCLEOTIDE SEQUENCE</scope>
    <source>
        <strain evidence="2">JEL0318</strain>
    </source>
</reference>
<feature type="region of interest" description="Disordered" evidence="1">
    <location>
        <begin position="65"/>
        <end position="84"/>
    </location>
</feature>
<feature type="region of interest" description="Disordered" evidence="1">
    <location>
        <begin position="214"/>
        <end position="239"/>
    </location>
</feature>
<comment type="caution">
    <text evidence="2">The sequence shown here is derived from an EMBL/GenBank/DDBJ whole genome shotgun (WGS) entry which is preliminary data.</text>
</comment>
<name>A0AAD5S9R4_9FUNG</name>
<sequence>MLMGSFPSNYITETSVHPNVENGRPLHTAKKKPYRCPFSQFSRKNTHSSNKVTLAPQVQGVVVPPDVKGVPHAQLDKTSPRAYRDASIDGNIPELEPVAPALPLSPSPKPSPLLNPLPHVSTSIKTVPLPPARTLAPLNITLKPSPYSLVAKQADENIPSPTTPSLPSTPSSPTAPSYLIPIPPHRHSRAASDPPSNCNLLSIPRMYGPLETIEQSPSASYQHTRASSFTSSIRTNASS</sequence>
<dbReference type="EMBL" id="JADGJD010000545">
    <property type="protein sequence ID" value="KAJ3050180.1"/>
    <property type="molecule type" value="Genomic_DNA"/>
</dbReference>
<feature type="compositionally biased region" description="Low complexity" evidence="1">
    <location>
        <begin position="159"/>
        <end position="177"/>
    </location>
</feature>
<dbReference type="AlphaFoldDB" id="A0AAD5S9R4"/>
<evidence type="ECO:0000256" key="1">
    <source>
        <dbReference type="SAM" id="MobiDB-lite"/>
    </source>
</evidence>
<feature type="non-terminal residue" evidence="2">
    <location>
        <position position="239"/>
    </location>
</feature>
<protein>
    <submittedName>
        <fullName evidence="2">Uncharacterized protein</fullName>
    </submittedName>
</protein>
<evidence type="ECO:0000313" key="2">
    <source>
        <dbReference type="EMBL" id="KAJ3050180.1"/>
    </source>
</evidence>
<feature type="compositionally biased region" description="Basic and acidic residues" evidence="1">
    <location>
        <begin position="74"/>
        <end position="84"/>
    </location>
</feature>
<dbReference type="Proteomes" id="UP001212841">
    <property type="component" value="Unassembled WGS sequence"/>
</dbReference>
<accession>A0AAD5S9R4</accession>
<keyword evidence="3" id="KW-1185">Reference proteome</keyword>
<feature type="region of interest" description="Disordered" evidence="1">
    <location>
        <begin position="156"/>
        <end position="197"/>
    </location>
</feature>
<organism evidence="2 3">
    <name type="scientific">Rhizophlyctis rosea</name>
    <dbReference type="NCBI Taxonomy" id="64517"/>
    <lineage>
        <taxon>Eukaryota</taxon>
        <taxon>Fungi</taxon>
        <taxon>Fungi incertae sedis</taxon>
        <taxon>Chytridiomycota</taxon>
        <taxon>Chytridiomycota incertae sedis</taxon>
        <taxon>Chytridiomycetes</taxon>
        <taxon>Rhizophlyctidales</taxon>
        <taxon>Rhizophlyctidaceae</taxon>
        <taxon>Rhizophlyctis</taxon>
    </lineage>
</organism>